<name>A3ZRG5_9BACT</name>
<accession>A3ZRG5</accession>
<protein>
    <submittedName>
        <fullName evidence="2">Uncharacterized protein</fullName>
    </submittedName>
</protein>
<feature type="transmembrane region" description="Helical" evidence="1">
    <location>
        <begin position="18"/>
        <end position="35"/>
    </location>
</feature>
<proteinExistence type="predicted"/>
<keyword evidence="1" id="KW-1133">Transmembrane helix</keyword>
<dbReference type="Proteomes" id="UP000004358">
    <property type="component" value="Unassembled WGS sequence"/>
</dbReference>
<keyword evidence="1" id="KW-0812">Transmembrane</keyword>
<dbReference type="RefSeq" id="WP_002650291.1">
    <property type="nucleotide sequence ID" value="NZ_CH672376.1"/>
</dbReference>
<gene>
    <name evidence="2" type="ORF">DSM3645_11976</name>
</gene>
<evidence type="ECO:0000313" key="2">
    <source>
        <dbReference type="EMBL" id="EAQ80734.1"/>
    </source>
</evidence>
<evidence type="ECO:0000256" key="1">
    <source>
        <dbReference type="SAM" id="Phobius"/>
    </source>
</evidence>
<comment type="caution">
    <text evidence="2">The sequence shown here is derived from an EMBL/GenBank/DDBJ whole genome shotgun (WGS) entry which is preliminary data.</text>
</comment>
<dbReference type="EMBL" id="AANZ01000007">
    <property type="protein sequence ID" value="EAQ80734.1"/>
    <property type="molecule type" value="Genomic_DNA"/>
</dbReference>
<evidence type="ECO:0000313" key="3">
    <source>
        <dbReference type="Proteomes" id="UP000004358"/>
    </source>
</evidence>
<keyword evidence="1" id="KW-0472">Membrane</keyword>
<dbReference type="STRING" id="314230.DSM3645_11976"/>
<sequence length="76" mass="9052">MAFDSTENSQTRPARRKLFVVIYLTILGVMTVGWLSEIRLRWQQEEWMNIELEKRSEQLKDLEVQVESLQKLKNGN</sequence>
<organism evidence="2 3">
    <name type="scientific">Blastopirellula marina DSM 3645</name>
    <dbReference type="NCBI Taxonomy" id="314230"/>
    <lineage>
        <taxon>Bacteria</taxon>
        <taxon>Pseudomonadati</taxon>
        <taxon>Planctomycetota</taxon>
        <taxon>Planctomycetia</taxon>
        <taxon>Pirellulales</taxon>
        <taxon>Pirellulaceae</taxon>
        <taxon>Blastopirellula</taxon>
    </lineage>
</organism>
<dbReference type="HOGENOM" id="CLU_2647278_0_0_0"/>
<dbReference type="AlphaFoldDB" id="A3ZRG5"/>
<reference evidence="2 3" key="1">
    <citation type="submission" date="2006-02" db="EMBL/GenBank/DDBJ databases">
        <authorList>
            <person name="Amann R."/>
            <person name="Ferriera S."/>
            <person name="Johnson J."/>
            <person name="Kravitz S."/>
            <person name="Halpern A."/>
            <person name="Remington K."/>
            <person name="Beeson K."/>
            <person name="Tran B."/>
            <person name="Rogers Y.-H."/>
            <person name="Friedman R."/>
            <person name="Venter J.C."/>
        </authorList>
    </citation>
    <scope>NUCLEOTIDE SEQUENCE [LARGE SCALE GENOMIC DNA]</scope>
    <source>
        <strain evidence="2 3">DSM 3645</strain>
    </source>
</reference>